<feature type="compositionally biased region" description="Basic and acidic residues" evidence="1">
    <location>
        <begin position="289"/>
        <end position="303"/>
    </location>
</feature>
<feature type="compositionally biased region" description="Basic and acidic residues" evidence="1">
    <location>
        <begin position="436"/>
        <end position="445"/>
    </location>
</feature>
<keyword evidence="3" id="KW-1185">Reference proteome</keyword>
<feature type="compositionally biased region" description="Pro residues" evidence="1">
    <location>
        <begin position="978"/>
        <end position="990"/>
    </location>
</feature>
<feature type="region of interest" description="Disordered" evidence="1">
    <location>
        <begin position="214"/>
        <end position="303"/>
    </location>
</feature>
<protein>
    <recommendedName>
        <fullName evidence="4">DUF3527 domain-containing protein</fullName>
    </recommendedName>
</protein>
<feature type="compositionally biased region" description="Low complexity" evidence="1">
    <location>
        <begin position="185"/>
        <end position="197"/>
    </location>
</feature>
<feature type="region of interest" description="Disordered" evidence="1">
    <location>
        <begin position="421"/>
        <end position="457"/>
    </location>
</feature>
<dbReference type="PANTHER" id="PTHR31390:SF12">
    <property type="entry name" value="PUTATIVE (DUF3527)-RELATED"/>
    <property type="match status" value="1"/>
</dbReference>
<dbReference type="Pfam" id="PF12043">
    <property type="entry name" value="DUF3527"/>
    <property type="match status" value="2"/>
</dbReference>
<feature type="non-terminal residue" evidence="2">
    <location>
        <position position="1"/>
    </location>
</feature>
<dbReference type="InterPro" id="IPR021916">
    <property type="entry name" value="DUF3527"/>
</dbReference>
<feature type="region of interest" description="Disordered" evidence="1">
    <location>
        <begin position="971"/>
        <end position="990"/>
    </location>
</feature>
<dbReference type="Proteomes" id="UP000428333">
    <property type="component" value="Linkage Group LG12"/>
</dbReference>
<feature type="compositionally biased region" description="Basic and acidic residues" evidence="1">
    <location>
        <begin position="227"/>
        <end position="243"/>
    </location>
</feature>
<feature type="region of interest" description="Disordered" evidence="1">
    <location>
        <begin position="176"/>
        <end position="197"/>
    </location>
</feature>
<comment type="caution">
    <text evidence="2">The sequence shown here is derived from an EMBL/GenBank/DDBJ whole genome shotgun (WGS) entry which is preliminary data.</text>
</comment>
<evidence type="ECO:0000313" key="2">
    <source>
        <dbReference type="EMBL" id="KAE9447739.1"/>
    </source>
</evidence>
<evidence type="ECO:0000256" key="1">
    <source>
        <dbReference type="SAM" id="MobiDB-lite"/>
    </source>
</evidence>
<evidence type="ECO:0008006" key="4">
    <source>
        <dbReference type="Google" id="ProtNLM"/>
    </source>
</evidence>
<sequence>MRDVTKNYCLVTCFDRKHACEQCLIWQLKCDSVQFKMRTSNQYARSAGDMMFSLEVKRSSRPQETSKVMKPRILSPQANQSPKFQEKHNIAIPIGQCYLDQNHETRRRAGDVLILLPKSSKNSQNPLIGSKTNKNDELVKNMSNLPGYLQRGENLQEKALNFGVLDWERLETWKHKKVTQPRGDASASSSGSSSMFKAGGSISQSGFINSKSLAPHKKQVSPSLREGISHDIKQSHVREDFKASSRYTLEGQRKPPRRNQSSGRNQLERCKREGSDRKIRSKKGTTLSDLRKHEFSRPSKDEKRAQYRVVNNGVEDLQALKYYFGQKHCPREHRSTVLLLPKHSPRESCFESVQSSESGILSDAKPGEANQEGFSDGFSSEEVHSGEMYSGIPHSCPLPIGVKRSIGETPAILSNGQYMDENASRVKPPGANGSDGSKRLDHETTEPAAVKGRHSSPNHRYSFSLARISRSLSFKDSSNIPQLSSTFANIKSVSVDTCPIYVGVETKGESDLRRHRLSSAQSMELSCDDSHMVTCPIETLNTPSYSNAIRGYKQVDQEATEAVRGRHPSPDPRLDFGIGRMSRSFSFKEASTVPQLSSTYATVKSGPVGSEVSDSLDNANKHKTNFHGRSRSSPLRRLLDPLLKGRLTNSRHSADINHPLTANDTTSTIQAFLQLTIKNGLPLFKLVANNNNDILVAVKNVTASGKDDSSWIFTFYSVCEIKKKSGRWISQGHKGKNHGFGYNVVGQMKFSGSYYPDLTVQNPNDQFTVKESVLFSVDDRQGDHESVQLAVNREVAAVIVRIPMGNSDPNGDEGKKGKELIGKGFDNTTVILPGGVHGLPNNGAPSPLIERWKSGGSCDCGGWDVGCKLRILTDEDRSCNLMEPSISCSSPDQFDLFNQGGGGSDNRPIFSLEPFEKGIYSVQFSPSISLLQAFSVCVAVISNQKSFDFSEANHPSEAELLHESNATGCDRMKTPTKYVPPPPLSPVGRA</sequence>
<dbReference type="AlphaFoldDB" id="A0A6A4KY03"/>
<feature type="compositionally biased region" description="Basic and acidic residues" evidence="1">
    <location>
        <begin position="266"/>
        <end position="278"/>
    </location>
</feature>
<proteinExistence type="predicted"/>
<feature type="region of interest" description="Disordered" evidence="1">
    <location>
        <begin position="354"/>
        <end position="390"/>
    </location>
</feature>
<reference evidence="2 3" key="1">
    <citation type="journal article" date="2019" name="Genome Biol. Evol.">
        <title>The Rhododendron genome and chromosomal organization provide insight into shared whole-genome duplications across the heath family (Ericaceae).</title>
        <authorList>
            <person name="Soza V.L."/>
            <person name="Lindsley D."/>
            <person name="Waalkes A."/>
            <person name="Ramage E."/>
            <person name="Patwardhan R.P."/>
            <person name="Burton J.N."/>
            <person name="Adey A."/>
            <person name="Kumar A."/>
            <person name="Qiu R."/>
            <person name="Shendure J."/>
            <person name="Hall B."/>
        </authorList>
    </citation>
    <scope>NUCLEOTIDE SEQUENCE [LARGE SCALE GENOMIC DNA]</scope>
    <source>
        <strain evidence="2">RSF 1966-606</strain>
    </source>
</reference>
<dbReference type="PANTHER" id="PTHR31390">
    <property type="entry name" value="EXPRESSED PROTEIN"/>
    <property type="match status" value="1"/>
</dbReference>
<gene>
    <name evidence="2" type="ORF">C3L33_20368</name>
</gene>
<evidence type="ECO:0000313" key="3">
    <source>
        <dbReference type="Proteomes" id="UP000428333"/>
    </source>
</evidence>
<name>A0A6A4KY03_9ERIC</name>
<dbReference type="EMBL" id="QEFC01003487">
    <property type="protein sequence ID" value="KAE9447739.1"/>
    <property type="molecule type" value="Genomic_DNA"/>
</dbReference>
<accession>A0A6A4KY03</accession>
<organism evidence="2 3">
    <name type="scientific">Rhododendron williamsianum</name>
    <dbReference type="NCBI Taxonomy" id="262921"/>
    <lineage>
        <taxon>Eukaryota</taxon>
        <taxon>Viridiplantae</taxon>
        <taxon>Streptophyta</taxon>
        <taxon>Embryophyta</taxon>
        <taxon>Tracheophyta</taxon>
        <taxon>Spermatophyta</taxon>
        <taxon>Magnoliopsida</taxon>
        <taxon>eudicotyledons</taxon>
        <taxon>Gunneridae</taxon>
        <taxon>Pentapetalae</taxon>
        <taxon>asterids</taxon>
        <taxon>Ericales</taxon>
        <taxon>Ericaceae</taxon>
        <taxon>Ericoideae</taxon>
        <taxon>Rhodoreae</taxon>
        <taxon>Rhododendron</taxon>
    </lineage>
</organism>
<dbReference type="OrthoDB" id="1898655at2759"/>